<accession>A0A6C0B2E4</accession>
<keyword evidence="1" id="KW-0472">Membrane</keyword>
<keyword evidence="1" id="KW-1133">Transmembrane helix</keyword>
<evidence type="ECO:0000313" key="2">
    <source>
        <dbReference type="EMBL" id="QHS86405.1"/>
    </source>
</evidence>
<organism evidence="2">
    <name type="scientific">viral metagenome</name>
    <dbReference type="NCBI Taxonomy" id="1070528"/>
    <lineage>
        <taxon>unclassified sequences</taxon>
        <taxon>metagenomes</taxon>
        <taxon>organismal metagenomes</taxon>
    </lineage>
</organism>
<protein>
    <submittedName>
        <fullName evidence="2">Uncharacterized protein</fullName>
    </submittedName>
</protein>
<dbReference type="AlphaFoldDB" id="A0A6C0B2E4"/>
<dbReference type="EMBL" id="MN739054">
    <property type="protein sequence ID" value="QHS86405.1"/>
    <property type="molecule type" value="Genomic_DNA"/>
</dbReference>
<keyword evidence="1" id="KW-0812">Transmembrane</keyword>
<reference evidence="2" key="1">
    <citation type="journal article" date="2020" name="Nature">
        <title>Giant virus diversity and host interactions through global metagenomics.</title>
        <authorList>
            <person name="Schulz F."/>
            <person name="Roux S."/>
            <person name="Paez-Espino D."/>
            <person name="Jungbluth S."/>
            <person name="Walsh D.A."/>
            <person name="Denef V.J."/>
            <person name="McMahon K.D."/>
            <person name="Konstantinidis K.T."/>
            <person name="Eloe-Fadrosh E.A."/>
            <person name="Kyrpides N.C."/>
            <person name="Woyke T."/>
        </authorList>
    </citation>
    <scope>NUCLEOTIDE SEQUENCE</scope>
    <source>
        <strain evidence="2">GVMAG-M-3300009187-29</strain>
    </source>
</reference>
<feature type="transmembrane region" description="Helical" evidence="1">
    <location>
        <begin position="36"/>
        <end position="62"/>
    </location>
</feature>
<name>A0A6C0B2E4_9ZZZZ</name>
<evidence type="ECO:0000256" key="1">
    <source>
        <dbReference type="SAM" id="Phobius"/>
    </source>
</evidence>
<sequence>MKTIRDTCMEFFQNEDLHKEVREIIKPLGNMMYNEIYLYIWFICIYNVLLLFLILANLFLIIHLYQTVQKANVLPKTI</sequence>
<proteinExistence type="predicted"/>